<dbReference type="PANTHER" id="PTHR45650:SF67">
    <property type="entry name" value="(RAPE) HYPOTHETICAL PROTEIN"/>
    <property type="match status" value="1"/>
</dbReference>
<dbReference type="Proteomes" id="UP000694864">
    <property type="component" value="Chromosome 17"/>
</dbReference>
<protein>
    <submittedName>
        <fullName evidence="11">GDSL esterase/lipase At1g29670-like</fullName>
    </submittedName>
</protein>
<evidence type="ECO:0000256" key="2">
    <source>
        <dbReference type="ARBA" id="ARBA00008668"/>
    </source>
</evidence>
<proteinExistence type="inferred from homology"/>
<evidence type="ECO:0000256" key="8">
    <source>
        <dbReference type="SAM" id="Phobius"/>
    </source>
</evidence>
<keyword evidence="7" id="KW-0443">Lipid metabolism</keyword>
<feature type="transmembrane region" description="Helical" evidence="8">
    <location>
        <begin position="135"/>
        <end position="157"/>
    </location>
</feature>
<gene>
    <name evidence="11" type="primary">LOC104759507</name>
</gene>
<comment type="subcellular location">
    <subcellularLocation>
        <location evidence="1">Secreted</location>
    </subcellularLocation>
</comment>
<dbReference type="InterPro" id="IPR035669">
    <property type="entry name" value="SGNH_plant_lipase-like"/>
</dbReference>
<keyword evidence="8" id="KW-1133">Transmembrane helix</keyword>
<evidence type="ECO:0000256" key="5">
    <source>
        <dbReference type="ARBA" id="ARBA00022801"/>
    </source>
</evidence>
<dbReference type="Gene3D" id="3.40.50.1110">
    <property type="entry name" value="SGNH hydrolase"/>
    <property type="match status" value="1"/>
</dbReference>
<keyword evidence="6" id="KW-0442">Lipid degradation</keyword>
<dbReference type="InterPro" id="IPR036514">
    <property type="entry name" value="SGNH_hydro_sf"/>
</dbReference>
<reference evidence="11" key="2">
    <citation type="submission" date="2025-08" db="UniProtKB">
        <authorList>
            <consortium name="RefSeq"/>
        </authorList>
    </citation>
    <scope>IDENTIFICATION</scope>
    <source>
        <tissue evidence="11">Leaf</tissue>
    </source>
</reference>
<dbReference type="RefSeq" id="XP_010480721.1">
    <property type="nucleotide sequence ID" value="XM_010482419.1"/>
</dbReference>
<keyword evidence="4 9" id="KW-0732">Signal</keyword>
<sequence length="312" mass="33976">MESYLRKCCVVFVLLSFGFSVVKAQAQAQVPCFFVFGDSLVDNGNNNGLVSFARANYFPYGIDFGGPTGRFSNGKTTVDEIAELLGFNGYIPAYNSVSGRQILSGVNYASAAAGIREETGRQLVNKSQKHFLSTLLYIGKLTSFTIIFLGGFVQALYNYGARKFALSGVGAVGCSPNALAGSRDGRTCVERINSANQIFNNKLKSLVDQLNNNHPDAKFIYINAYGIFQDMITNPARFGFRVTNAGCCGIGRNAGQITCLPGQRPCNNRNAYVFWDSFHPTEAANVIIARRSYNAQSPSDAYPMDISRLAQL</sequence>
<dbReference type="PANTHER" id="PTHR45650">
    <property type="entry name" value="GDSL-LIKE LIPASE/ACYLHYDROLASE-RELATED"/>
    <property type="match status" value="1"/>
</dbReference>
<evidence type="ECO:0000256" key="1">
    <source>
        <dbReference type="ARBA" id="ARBA00004613"/>
    </source>
</evidence>
<keyword evidence="3" id="KW-0964">Secreted</keyword>
<dbReference type="GeneID" id="104759507"/>
<keyword evidence="5" id="KW-0378">Hydrolase</keyword>
<keyword evidence="8" id="KW-0812">Transmembrane</keyword>
<dbReference type="Pfam" id="PF00657">
    <property type="entry name" value="Lipase_GDSL"/>
    <property type="match status" value="2"/>
</dbReference>
<dbReference type="InterPro" id="IPR051238">
    <property type="entry name" value="GDSL_esterase/lipase"/>
</dbReference>
<evidence type="ECO:0000256" key="3">
    <source>
        <dbReference type="ARBA" id="ARBA00022525"/>
    </source>
</evidence>
<feature type="chain" id="PRO_5045509827" evidence="9">
    <location>
        <begin position="25"/>
        <end position="312"/>
    </location>
</feature>
<comment type="similarity">
    <text evidence="2">Belongs to the 'GDSL' lipolytic enzyme family.</text>
</comment>
<evidence type="ECO:0000256" key="4">
    <source>
        <dbReference type="ARBA" id="ARBA00022729"/>
    </source>
</evidence>
<evidence type="ECO:0000256" key="9">
    <source>
        <dbReference type="SAM" id="SignalP"/>
    </source>
</evidence>
<name>A0ABM0X4V7_CAMSA</name>
<dbReference type="InterPro" id="IPR001087">
    <property type="entry name" value="GDSL"/>
</dbReference>
<evidence type="ECO:0000256" key="7">
    <source>
        <dbReference type="ARBA" id="ARBA00023098"/>
    </source>
</evidence>
<organism evidence="10 11">
    <name type="scientific">Camelina sativa</name>
    <name type="common">False flax</name>
    <name type="synonym">Myagrum sativum</name>
    <dbReference type="NCBI Taxonomy" id="90675"/>
    <lineage>
        <taxon>Eukaryota</taxon>
        <taxon>Viridiplantae</taxon>
        <taxon>Streptophyta</taxon>
        <taxon>Embryophyta</taxon>
        <taxon>Tracheophyta</taxon>
        <taxon>Spermatophyta</taxon>
        <taxon>Magnoliopsida</taxon>
        <taxon>eudicotyledons</taxon>
        <taxon>Gunneridae</taxon>
        <taxon>Pentapetalae</taxon>
        <taxon>rosids</taxon>
        <taxon>malvids</taxon>
        <taxon>Brassicales</taxon>
        <taxon>Brassicaceae</taxon>
        <taxon>Camelineae</taxon>
        <taxon>Camelina</taxon>
    </lineage>
</organism>
<dbReference type="CDD" id="cd01837">
    <property type="entry name" value="SGNH_plant_lipase_like"/>
    <property type="match status" value="1"/>
</dbReference>
<keyword evidence="10" id="KW-1185">Reference proteome</keyword>
<evidence type="ECO:0000313" key="10">
    <source>
        <dbReference type="Proteomes" id="UP000694864"/>
    </source>
</evidence>
<feature type="signal peptide" evidence="9">
    <location>
        <begin position="1"/>
        <end position="24"/>
    </location>
</feature>
<keyword evidence="8" id="KW-0472">Membrane</keyword>
<evidence type="ECO:0000313" key="11">
    <source>
        <dbReference type="RefSeq" id="XP_010480721.1"/>
    </source>
</evidence>
<reference evidence="10" key="1">
    <citation type="journal article" date="2014" name="Nat. Commun.">
        <title>The emerging biofuel crop Camelina sativa retains a highly undifferentiated hexaploid genome structure.</title>
        <authorList>
            <person name="Kagale S."/>
            <person name="Koh C."/>
            <person name="Nixon J."/>
            <person name="Bollina V."/>
            <person name="Clarke W.E."/>
            <person name="Tuteja R."/>
            <person name="Spillane C."/>
            <person name="Robinson S.J."/>
            <person name="Links M.G."/>
            <person name="Clarke C."/>
            <person name="Higgins E.E."/>
            <person name="Huebert T."/>
            <person name="Sharpe A.G."/>
            <person name="Parkin I.A."/>
        </authorList>
    </citation>
    <scope>NUCLEOTIDE SEQUENCE [LARGE SCALE GENOMIC DNA]</scope>
    <source>
        <strain evidence="10">cv. DH55</strain>
    </source>
</reference>
<accession>A0ABM0X4V7</accession>
<evidence type="ECO:0000256" key="6">
    <source>
        <dbReference type="ARBA" id="ARBA00022963"/>
    </source>
</evidence>